<protein>
    <submittedName>
        <fullName evidence="1">Uncharacterized protein</fullName>
    </submittedName>
</protein>
<dbReference type="Gramene" id="OE9A121694T1">
    <property type="protein sequence ID" value="OE9A121694C1"/>
    <property type="gene ID" value="OE9A121694"/>
</dbReference>
<dbReference type="EMBL" id="CACTIH010009179">
    <property type="protein sequence ID" value="CAA3026828.1"/>
    <property type="molecule type" value="Genomic_DNA"/>
</dbReference>
<organism evidence="1 2">
    <name type="scientific">Olea europaea subsp. europaea</name>
    <dbReference type="NCBI Taxonomy" id="158383"/>
    <lineage>
        <taxon>Eukaryota</taxon>
        <taxon>Viridiplantae</taxon>
        <taxon>Streptophyta</taxon>
        <taxon>Embryophyta</taxon>
        <taxon>Tracheophyta</taxon>
        <taxon>Spermatophyta</taxon>
        <taxon>Magnoliopsida</taxon>
        <taxon>eudicotyledons</taxon>
        <taxon>Gunneridae</taxon>
        <taxon>Pentapetalae</taxon>
        <taxon>asterids</taxon>
        <taxon>lamiids</taxon>
        <taxon>Lamiales</taxon>
        <taxon>Oleaceae</taxon>
        <taxon>Oleeae</taxon>
        <taxon>Olea</taxon>
    </lineage>
</organism>
<accession>A0A8S0V5Y8</accession>
<dbReference type="OrthoDB" id="10501047at2759"/>
<proteinExistence type="predicted"/>
<keyword evidence="2" id="KW-1185">Reference proteome</keyword>
<dbReference type="AlphaFoldDB" id="A0A8S0V5Y8"/>
<comment type="caution">
    <text evidence="1">The sequence shown here is derived from an EMBL/GenBank/DDBJ whole genome shotgun (WGS) entry which is preliminary data.</text>
</comment>
<evidence type="ECO:0000313" key="2">
    <source>
        <dbReference type="Proteomes" id="UP000594638"/>
    </source>
</evidence>
<gene>
    <name evidence="1" type="ORF">OLEA9_A121694</name>
</gene>
<dbReference type="Proteomes" id="UP000594638">
    <property type="component" value="Unassembled WGS sequence"/>
</dbReference>
<name>A0A8S0V5Y8_OLEEU</name>
<reference evidence="1 2" key="1">
    <citation type="submission" date="2019-12" db="EMBL/GenBank/DDBJ databases">
        <authorList>
            <person name="Alioto T."/>
            <person name="Alioto T."/>
            <person name="Gomez Garrido J."/>
        </authorList>
    </citation>
    <scope>NUCLEOTIDE SEQUENCE [LARGE SCALE GENOMIC DNA]</scope>
</reference>
<sequence>MTTTVTSSIFVAAPMDSSASFGTPEGSFCRVHARMTNAKAMRANITAIPPNRYGIGDFHVDVLANLIFLGRQFHEEAEQRELGIGIASCVGFSSPANITTNLGPISAALVLSGFCIDFSSSLFEARFRYEQARMINATEMSNNIRVNPPKRYGNGEFQFQNGVEIVLAGLISVSLSESGRM</sequence>
<evidence type="ECO:0000313" key="1">
    <source>
        <dbReference type="EMBL" id="CAA3026828.1"/>
    </source>
</evidence>